<gene>
    <name evidence="4" type="ORF">DSCW_33690</name>
</gene>
<feature type="domain" description="HTH tetR-type" evidence="3">
    <location>
        <begin position="18"/>
        <end position="78"/>
    </location>
</feature>
<reference evidence="4 5" key="1">
    <citation type="submission" date="2019-11" db="EMBL/GenBank/DDBJ databases">
        <title>Comparative genomics of hydrocarbon-degrading Desulfosarcina strains.</title>
        <authorList>
            <person name="Watanabe M."/>
            <person name="Kojima H."/>
            <person name="Fukui M."/>
        </authorList>
    </citation>
    <scope>NUCLEOTIDE SEQUENCE [LARGE SCALE GENOMIC DNA]</scope>
    <source>
        <strain evidence="4 5">PP31</strain>
    </source>
</reference>
<dbReference type="InterPro" id="IPR050109">
    <property type="entry name" value="HTH-type_TetR-like_transc_reg"/>
</dbReference>
<proteinExistence type="predicted"/>
<dbReference type="PROSITE" id="PS50977">
    <property type="entry name" value="HTH_TETR_2"/>
    <property type="match status" value="1"/>
</dbReference>
<dbReference type="InterPro" id="IPR036271">
    <property type="entry name" value="Tet_transcr_reg_TetR-rel_C_sf"/>
</dbReference>
<dbReference type="KEGG" id="dwd:DSCW_33690"/>
<evidence type="ECO:0000313" key="4">
    <source>
        <dbReference type="EMBL" id="BBO75952.1"/>
    </source>
</evidence>
<dbReference type="PANTHER" id="PTHR30055:SF195">
    <property type="entry name" value="FATTY ACID METABOLISM REGULATOR PROTEIN"/>
    <property type="match status" value="1"/>
</dbReference>
<evidence type="ECO:0000313" key="5">
    <source>
        <dbReference type="Proteomes" id="UP000427769"/>
    </source>
</evidence>
<dbReference type="GO" id="GO:0000976">
    <property type="term" value="F:transcription cis-regulatory region binding"/>
    <property type="evidence" value="ECO:0007669"/>
    <property type="project" value="TreeGrafter"/>
</dbReference>
<dbReference type="AlphaFoldDB" id="A0A5K7Z1V1"/>
<dbReference type="PANTHER" id="PTHR30055">
    <property type="entry name" value="HTH-TYPE TRANSCRIPTIONAL REGULATOR RUTR"/>
    <property type="match status" value="1"/>
</dbReference>
<dbReference type="InterPro" id="IPR001647">
    <property type="entry name" value="HTH_TetR"/>
</dbReference>
<dbReference type="Proteomes" id="UP000427769">
    <property type="component" value="Chromosome"/>
</dbReference>
<dbReference type="Pfam" id="PF00440">
    <property type="entry name" value="TetR_N"/>
    <property type="match status" value="1"/>
</dbReference>
<dbReference type="SUPFAM" id="SSF46689">
    <property type="entry name" value="Homeodomain-like"/>
    <property type="match status" value="1"/>
</dbReference>
<sequence>MVSKEKSHFLFERVQSTPRGKIKLAIALEELLEKKSFNSITTAEISRQSGVNESLIYRYFKDKRGLLHYVLAEHQKKSLQQFYSDLVAITGAVNKLKHLIWRTLDNWNNDRVHAKILLIEVRNFKGYYKSETYLIVKEYCQLIRSIIKEGINSGEIRDDISPWFLMQIFLGSIEHVVLPSIIFDKAYDADQFAENIYRIIFNGVLTNKTQ</sequence>
<dbReference type="Gene3D" id="1.10.357.10">
    <property type="entry name" value="Tetracycline Repressor, domain 2"/>
    <property type="match status" value="1"/>
</dbReference>
<evidence type="ECO:0000259" key="3">
    <source>
        <dbReference type="PROSITE" id="PS50977"/>
    </source>
</evidence>
<keyword evidence="1 2" id="KW-0238">DNA-binding</keyword>
<dbReference type="RefSeq" id="WP_170302340.1">
    <property type="nucleotide sequence ID" value="NZ_AP021875.1"/>
</dbReference>
<dbReference type="InterPro" id="IPR009057">
    <property type="entry name" value="Homeodomain-like_sf"/>
</dbReference>
<organism evidence="4 5">
    <name type="scientific">Desulfosarcina widdelii</name>
    <dbReference type="NCBI Taxonomy" id="947919"/>
    <lineage>
        <taxon>Bacteria</taxon>
        <taxon>Pseudomonadati</taxon>
        <taxon>Thermodesulfobacteriota</taxon>
        <taxon>Desulfobacteria</taxon>
        <taxon>Desulfobacterales</taxon>
        <taxon>Desulfosarcinaceae</taxon>
        <taxon>Desulfosarcina</taxon>
    </lineage>
</organism>
<dbReference type="Gene3D" id="1.10.10.60">
    <property type="entry name" value="Homeodomain-like"/>
    <property type="match status" value="1"/>
</dbReference>
<dbReference type="EMBL" id="AP021875">
    <property type="protein sequence ID" value="BBO75952.1"/>
    <property type="molecule type" value="Genomic_DNA"/>
</dbReference>
<keyword evidence="5" id="KW-1185">Reference proteome</keyword>
<protein>
    <recommendedName>
        <fullName evidence="3">HTH tetR-type domain-containing protein</fullName>
    </recommendedName>
</protein>
<feature type="DNA-binding region" description="H-T-H motif" evidence="2">
    <location>
        <begin position="41"/>
        <end position="60"/>
    </location>
</feature>
<evidence type="ECO:0000256" key="1">
    <source>
        <dbReference type="ARBA" id="ARBA00023125"/>
    </source>
</evidence>
<accession>A0A5K7Z1V1</accession>
<dbReference type="SUPFAM" id="SSF48498">
    <property type="entry name" value="Tetracyclin repressor-like, C-terminal domain"/>
    <property type="match status" value="1"/>
</dbReference>
<dbReference type="InterPro" id="IPR013570">
    <property type="entry name" value="Tscrpt_reg_YsiA_C"/>
</dbReference>
<dbReference type="Pfam" id="PF08359">
    <property type="entry name" value="TetR_C_4"/>
    <property type="match status" value="1"/>
</dbReference>
<dbReference type="GO" id="GO:0003700">
    <property type="term" value="F:DNA-binding transcription factor activity"/>
    <property type="evidence" value="ECO:0007669"/>
    <property type="project" value="TreeGrafter"/>
</dbReference>
<evidence type="ECO:0000256" key="2">
    <source>
        <dbReference type="PROSITE-ProRule" id="PRU00335"/>
    </source>
</evidence>
<name>A0A5K7Z1V1_9BACT</name>